<protein>
    <submittedName>
        <fullName evidence="2">Uncharacterized protein</fullName>
    </submittedName>
</protein>
<name>A0A4Y3QNX6_MICTE</name>
<evidence type="ECO:0000256" key="1">
    <source>
        <dbReference type="SAM" id="MobiDB-lite"/>
    </source>
</evidence>
<comment type="caution">
    <text evidence="2">The sequence shown here is derived from an EMBL/GenBank/DDBJ whole genome shotgun (WGS) entry which is preliminary data.</text>
</comment>
<reference evidence="2 3" key="1">
    <citation type="submission" date="2019-06" db="EMBL/GenBank/DDBJ databases">
        <title>Whole genome shotgun sequence of Microbacterium testaceum NBRC 12675.</title>
        <authorList>
            <person name="Hosoyama A."/>
            <person name="Uohara A."/>
            <person name="Ohji S."/>
            <person name="Ichikawa N."/>
        </authorList>
    </citation>
    <scope>NUCLEOTIDE SEQUENCE [LARGE SCALE GENOMIC DNA]</scope>
    <source>
        <strain evidence="2 3">NBRC 12675</strain>
    </source>
</reference>
<evidence type="ECO:0000313" key="2">
    <source>
        <dbReference type="EMBL" id="GEB46821.1"/>
    </source>
</evidence>
<gene>
    <name evidence="2" type="ORF">MTE01_27660</name>
</gene>
<organism evidence="2 3">
    <name type="scientific">Microbacterium testaceum</name>
    <name type="common">Aureobacterium testaceum</name>
    <name type="synonym">Brevibacterium testaceum</name>
    <dbReference type="NCBI Taxonomy" id="2033"/>
    <lineage>
        <taxon>Bacteria</taxon>
        <taxon>Bacillati</taxon>
        <taxon>Actinomycetota</taxon>
        <taxon>Actinomycetes</taxon>
        <taxon>Micrococcales</taxon>
        <taxon>Microbacteriaceae</taxon>
        <taxon>Microbacterium</taxon>
    </lineage>
</organism>
<proteinExistence type="predicted"/>
<feature type="region of interest" description="Disordered" evidence="1">
    <location>
        <begin position="31"/>
        <end position="51"/>
    </location>
</feature>
<dbReference type="EMBL" id="BJML01000010">
    <property type="protein sequence ID" value="GEB46821.1"/>
    <property type="molecule type" value="Genomic_DNA"/>
</dbReference>
<evidence type="ECO:0000313" key="3">
    <source>
        <dbReference type="Proteomes" id="UP000319525"/>
    </source>
</evidence>
<accession>A0A4Y3QNX6</accession>
<sequence length="84" mass="9359">MNAVRIGRFAGGGVRDASRRCVIETTRVDESRGVGPTTFSSRSAGHNDEADPCGARFVVAEPARWLSNPSWETQRLLKWIETRR</sequence>
<dbReference type="Proteomes" id="UP000319525">
    <property type="component" value="Unassembled WGS sequence"/>
</dbReference>
<dbReference type="AlphaFoldDB" id="A0A4Y3QNX6"/>